<evidence type="ECO:0000256" key="1">
    <source>
        <dbReference type="SAM" id="Phobius"/>
    </source>
</evidence>
<dbReference type="Proteomes" id="UP000051952">
    <property type="component" value="Unassembled WGS sequence"/>
</dbReference>
<keyword evidence="3" id="KW-1185">Reference proteome</keyword>
<sequence length="111" mass="12013">MAAAVILSAAVLANEDIVRGSMITHHSLHPPYLSTCAVSTRVWRWISAPSRRGNPFLCGMLMISSSTNVQQKHFLSSSLVSFFSCVTSCSLLFCLALFVGCDASCDRQNAI</sequence>
<dbReference type="EMBL" id="CYKH01001402">
    <property type="protein sequence ID" value="CUG86905.1"/>
    <property type="molecule type" value="Genomic_DNA"/>
</dbReference>
<reference evidence="3" key="1">
    <citation type="submission" date="2015-09" db="EMBL/GenBank/DDBJ databases">
        <authorList>
            <consortium name="Pathogen Informatics"/>
        </authorList>
    </citation>
    <scope>NUCLEOTIDE SEQUENCE [LARGE SCALE GENOMIC DNA]</scope>
    <source>
        <strain evidence="3">Lake Konstanz</strain>
    </source>
</reference>
<dbReference type="AlphaFoldDB" id="A0A0S4J9X8"/>
<accession>A0A0S4J9X8</accession>
<organism evidence="2 3">
    <name type="scientific">Bodo saltans</name>
    <name type="common">Flagellated protozoan</name>
    <dbReference type="NCBI Taxonomy" id="75058"/>
    <lineage>
        <taxon>Eukaryota</taxon>
        <taxon>Discoba</taxon>
        <taxon>Euglenozoa</taxon>
        <taxon>Kinetoplastea</taxon>
        <taxon>Metakinetoplastina</taxon>
        <taxon>Eubodonida</taxon>
        <taxon>Bodonidae</taxon>
        <taxon>Bodo</taxon>
    </lineage>
</organism>
<evidence type="ECO:0000313" key="3">
    <source>
        <dbReference type="Proteomes" id="UP000051952"/>
    </source>
</evidence>
<evidence type="ECO:0000313" key="2">
    <source>
        <dbReference type="EMBL" id="CUG86905.1"/>
    </source>
</evidence>
<dbReference type="VEuPathDB" id="TriTrypDB:BSAL_07300"/>
<keyword evidence="1" id="KW-0812">Transmembrane</keyword>
<name>A0A0S4J9X8_BODSA</name>
<gene>
    <name evidence="2" type="ORF">BSAL_07300</name>
</gene>
<proteinExistence type="predicted"/>
<protein>
    <submittedName>
        <fullName evidence="2">GPI-anchored surface protein, putative</fullName>
    </submittedName>
</protein>
<feature type="transmembrane region" description="Helical" evidence="1">
    <location>
        <begin position="79"/>
        <end position="99"/>
    </location>
</feature>
<keyword evidence="1" id="KW-0472">Membrane</keyword>
<keyword evidence="1" id="KW-1133">Transmembrane helix</keyword>